<organism evidence="13 14">
    <name type="scientific">Vanrija pseudolonga</name>
    <dbReference type="NCBI Taxonomy" id="143232"/>
    <lineage>
        <taxon>Eukaryota</taxon>
        <taxon>Fungi</taxon>
        <taxon>Dikarya</taxon>
        <taxon>Basidiomycota</taxon>
        <taxon>Agaricomycotina</taxon>
        <taxon>Tremellomycetes</taxon>
        <taxon>Trichosporonales</taxon>
        <taxon>Trichosporonaceae</taxon>
        <taxon>Vanrija</taxon>
    </lineage>
</organism>
<gene>
    <name evidence="13" type="primary">cog4</name>
    <name evidence="13" type="ORF">LOC62_02G003393</name>
</gene>
<feature type="transmembrane region" description="Helical" evidence="11">
    <location>
        <begin position="269"/>
        <end position="293"/>
    </location>
</feature>
<feature type="transmembrane region" description="Helical" evidence="11">
    <location>
        <begin position="446"/>
        <end position="466"/>
    </location>
</feature>
<dbReference type="Gene3D" id="1.20.58.1970">
    <property type="match status" value="1"/>
</dbReference>
<feature type="transmembrane region" description="Helical" evidence="11">
    <location>
        <begin position="351"/>
        <end position="372"/>
    </location>
</feature>
<feature type="region of interest" description="Disordered" evidence="10">
    <location>
        <begin position="864"/>
        <end position="889"/>
    </location>
</feature>
<feature type="transmembrane region" description="Helical" evidence="11">
    <location>
        <begin position="25"/>
        <end position="50"/>
    </location>
</feature>
<evidence type="ECO:0000256" key="1">
    <source>
        <dbReference type="ARBA" id="ARBA00004141"/>
    </source>
</evidence>
<evidence type="ECO:0000256" key="6">
    <source>
        <dbReference type="ARBA" id="ARBA00022927"/>
    </source>
</evidence>
<feature type="transmembrane region" description="Helical" evidence="11">
    <location>
        <begin position="152"/>
        <end position="174"/>
    </location>
</feature>
<dbReference type="InterPro" id="IPR013167">
    <property type="entry name" value="COG4_M"/>
</dbReference>
<proteinExistence type="inferred from homology"/>
<evidence type="ECO:0000259" key="12">
    <source>
        <dbReference type="PROSITE" id="PS50850"/>
    </source>
</evidence>
<keyword evidence="6" id="KW-0653">Protein transport</keyword>
<keyword evidence="5" id="KW-0813">Transport</keyword>
<feature type="transmembrane region" description="Helical" evidence="11">
    <location>
        <begin position="181"/>
        <end position="201"/>
    </location>
</feature>
<dbReference type="Gene3D" id="1.20.1250.20">
    <property type="entry name" value="MFS general substrate transporter like domains"/>
    <property type="match status" value="1"/>
</dbReference>
<feature type="region of interest" description="Disordered" evidence="10">
    <location>
        <begin position="540"/>
        <end position="564"/>
    </location>
</feature>
<evidence type="ECO:0000256" key="8">
    <source>
        <dbReference type="ARBA" id="ARBA00023136"/>
    </source>
</evidence>
<keyword evidence="11" id="KW-0812">Transmembrane</keyword>
<dbReference type="InterPro" id="IPR048684">
    <property type="entry name" value="COG4_C"/>
</dbReference>
<feature type="compositionally biased region" description="Low complexity" evidence="10">
    <location>
        <begin position="551"/>
        <end position="564"/>
    </location>
</feature>
<dbReference type="InterPro" id="IPR048682">
    <property type="entry name" value="COG4"/>
</dbReference>
<keyword evidence="14" id="KW-1185">Reference proteome</keyword>
<dbReference type="Pfam" id="PF20663">
    <property type="entry name" value="COG4_N"/>
    <property type="match status" value="1"/>
</dbReference>
<sequence length="1282" mass="142259">MLAHGRNPDLPAEHPINALSPWRKAAILGTLSFCALMGNFNVAIILTAFFPMAAQFKTSPGAIANCVGYAFLGMAVGPLFWNPLSRTVGRRPVYLLGSVLLLPCAVWCALSPTYGSFAAARVVTGFFNGFSQTVPPATISDIYVERVLGSKMVIYIVCLVCAPAIAPIISAGIIKHHSWRNLFWLVLGLYGLQLILFFFFVPETMWNEDDSGNESNNEADKAPPVHVEGEKVTPAPVRRSGHVGIAWYPWQRPREYLSMMISPIIMFKYLAILITSVYYGMVFAWGVGASIILPQKYAAPPYSFGLIATGATFIAFGIGSVIGLPLGGIAGDKAVDYFAKKTGRREPEHRLWAMYPMLPLFFVSCIICGCGLQYNLHWIAFLIGGAIMYTALTAITGLLQTYVLETYLPKGADTQAVFTFWRLIWAFVAPFFIFDWGVKHGWLQEFIIQGALGLGLGLLLCFGLIWKGKELPTPAPIDPRDITDASQIAAQLALLTRREADLTLALNALIADRTQVDGALSRLSQLTTDVDALSIEVDGVASGSSRPNGHPGQPQQQQRISSRGLGLQNADVEYDDGTDGLVSRVNRVWETSERVGGKVRKLDEEIGRVREAADVVTEVLELKNALQTLAIAIEKNDWESASRSCKRAMSVSKAVLEGEFAGSVVPTPQSPLPPPQQLNELRDSLLQTFRAEFDAAAERKDEGEVSRYFRLWPGIGAEDEGLEAYGDFVVGLVKARSTAAGKPSSPVYYLTNLTSLLESIAHIIDQHQPVVDKYYGTGRMRKVVGRLVAESDRVVKNLVEGWEEERRVGRLISETKQSRFTLLSNPALAPPLFASLTNPAAANQLSLASLANTTSNLTSTLQSYAPGRKQVPTGTATPVQPEEEPGPDLRDVDRILGELVALGGRWALFRRFVCSQLSDEEGDHAAQTRATLELLEQSGSQRAIENLLKVYYTPLETWYLRTSVEKAHRLDSPDTSAKPHLSSILDDTFYLIKLVLNRVLSSGSVSTLSSLREKITSVLETDYAAYIGKKMDLLYTSPAPHDRAEKERREKDQKASYIIYLNDLDVSADYNDRMLAEIRANIPQVYLETELEAVLEELDILGDLSSQFRSSSRSGLEQLFNQVTRPRLRPMLDECYRDVSYLLDEDAFADAEEHDVVRRRFVRAWEGIVEGFKDAFTDHNYQTFFNMTVETLVKPWEKMVFNMQFSELGAIRYERDIRSVASYLSTQAAYGGARDKFTRLSQIATILNLDADEDPDEFYSNSGIPWRLSRNEYNTVVGLREF</sequence>
<evidence type="ECO:0000256" key="2">
    <source>
        <dbReference type="ARBA" id="ARBA00004395"/>
    </source>
</evidence>
<feature type="transmembrane region" description="Helical" evidence="11">
    <location>
        <begin position="415"/>
        <end position="434"/>
    </location>
</feature>
<dbReference type="GO" id="GO:0015031">
    <property type="term" value="P:protein transport"/>
    <property type="evidence" value="ECO:0007669"/>
    <property type="project" value="UniProtKB-KW"/>
</dbReference>
<dbReference type="RefSeq" id="XP_062625912.1">
    <property type="nucleotide sequence ID" value="XM_062769928.1"/>
</dbReference>
<dbReference type="PANTHER" id="PTHR24016">
    <property type="entry name" value="CONSERVED OLIGOMERIC GOLGI COMPLEX SUBUNIT 4"/>
    <property type="match status" value="1"/>
</dbReference>
<dbReference type="Pfam" id="PF08318">
    <property type="entry name" value="COG4_m"/>
    <property type="match status" value="1"/>
</dbReference>
<dbReference type="InterPro" id="IPR020846">
    <property type="entry name" value="MFS_dom"/>
</dbReference>
<comment type="subcellular location">
    <subcellularLocation>
        <location evidence="2">Golgi apparatus membrane</location>
        <topology evidence="2">Peripheral membrane protein</topology>
    </subcellularLocation>
    <subcellularLocation>
        <location evidence="1">Membrane</location>
        <topology evidence="1">Multi-pass membrane protein</topology>
    </subcellularLocation>
</comment>
<dbReference type="GeneID" id="87806637"/>
<evidence type="ECO:0000256" key="10">
    <source>
        <dbReference type="SAM" id="MobiDB-lite"/>
    </source>
</evidence>
<evidence type="ECO:0000256" key="7">
    <source>
        <dbReference type="ARBA" id="ARBA00023034"/>
    </source>
</evidence>
<evidence type="ECO:0000313" key="13">
    <source>
        <dbReference type="EMBL" id="WOO79880.1"/>
    </source>
</evidence>
<dbReference type="GO" id="GO:0000139">
    <property type="term" value="C:Golgi membrane"/>
    <property type="evidence" value="ECO:0007669"/>
    <property type="project" value="UniProtKB-SubCell"/>
</dbReference>
<evidence type="ECO:0000256" key="3">
    <source>
        <dbReference type="ARBA" id="ARBA00009215"/>
    </source>
</evidence>
<evidence type="ECO:0000256" key="4">
    <source>
        <dbReference type="ARBA" id="ARBA00020975"/>
    </source>
</evidence>
<keyword evidence="11" id="KW-1133">Transmembrane helix</keyword>
<dbReference type="Proteomes" id="UP000827549">
    <property type="component" value="Chromosome 2"/>
</dbReference>
<feature type="transmembrane region" description="Helical" evidence="11">
    <location>
        <begin position="379"/>
        <end position="403"/>
    </location>
</feature>
<dbReference type="InterPro" id="IPR048680">
    <property type="entry name" value="COG4_N"/>
</dbReference>
<evidence type="ECO:0000256" key="5">
    <source>
        <dbReference type="ARBA" id="ARBA00022448"/>
    </source>
</evidence>
<evidence type="ECO:0000256" key="9">
    <source>
        <dbReference type="ARBA" id="ARBA00031340"/>
    </source>
</evidence>
<protein>
    <recommendedName>
        <fullName evidence="4">Conserved oligomeric Golgi complex subunit 4</fullName>
    </recommendedName>
    <alternativeName>
        <fullName evidence="9">Component of oligomeric Golgi complex 4</fullName>
    </alternativeName>
</protein>
<feature type="transmembrane region" description="Helical" evidence="11">
    <location>
        <begin position="93"/>
        <end position="114"/>
    </location>
</feature>
<dbReference type="PROSITE" id="PS50850">
    <property type="entry name" value="MFS"/>
    <property type="match status" value="1"/>
</dbReference>
<dbReference type="SUPFAM" id="SSF103473">
    <property type="entry name" value="MFS general substrate transporter"/>
    <property type="match status" value="1"/>
</dbReference>
<name>A0AAF0Y485_9TREE</name>
<keyword evidence="7" id="KW-0333">Golgi apparatus</keyword>
<feature type="domain" description="Major facilitator superfamily (MFS) profile" evidence="12">
    <location>
        <begin position="27"/>
        <end position="469"/>
    </location>
</feature>
<evidence type="ECO:0000256" key="11">
    <source>
        <dbReference type="SAM" id="Phobius"/>
    </source>
</evidence>
<accession>A0AAF0Y485</accession>
<dbReference type="PANTHER" id="PTHR24016:SF0">
    <property type="entry name" value="CONSERVED OLIGOMERIC GOLGI COMPLEX SUBUNIT 4"/>
    <property type="match status" value="1"/>
</dbReference>
<evidence type="ECO:0000313" key="14">
    <source>
        <dbReference type="Proteomes" id="UP000827549"/>
    </source>
</evidence>
<feature type="transmembrane region" description="Helical" evidence="11">
    <location>
        <begin position="62"/>
        <end position="81"/>
    </location>
</feature>
<dbReference type="InterPro" id="IPR036259">
    <property type="entry name" value="MFS_trans_sf"/>
</dbReference>
<dbReference type="Gene3D" id="1.10.287.1060">
    <property type="entry name" value="ESAT-6-like"/>
    <property type="match status" value="1"/>
</dbReference>
<reference evidence="13" key="1">
    <citation type="submission" date="2023-10" db="EMBL/GenBank/DDBJ databases">
        <authorList>
            <person name="Noh H."/>
        </authorList>
    </citation>
    <scope>NUCLEOTIDE SEQUENCE</scope>
    <source>
        <strain evidence="13">DUCC4014</strain>
    </source>
</reference>
<dbReference type="Pfam" id="PF07690">
    <property type="entry name" value="MFS_1"/>
    <property type="match status" value="1"/>
</dbReference>
<dbReference type="EMBL" id="CP086715">
    <property type="protein sequence ID" value="WOO79880.1"/>
    <property type="molecule type" value="Genomic_DNA"/>
</dbReference>
<dbReference type="Pfam" id="PF20662">
    <property type="entry name" value="COG4_C"/>
    <property type="match status" value="1"/>
</dbReference>
<keyword evidence="8 11" id="KW-0472">Membrane</keyword>
<feature type="transmembrane region" description="Helical" evidence="11">
    <location>
        <begin position="305"/>
        <end position="331"/>
    </location>
</feature>
<comment type="similarity">
    <text evidence="3">Belongs to the COG4 family.</text>
</comment>
<dbReference type="InterPro" id="IPR011701">
    <property type="entry name" value="MFS"/>
</dbReference>
<dbReference type="GO" id="GO:0022857">
    <property type="term" value="F:transmembrane transporter activity"/>
    <property type="evidence" value="ECO:0007669"/>
    <property type="project" value="InterPro"/>
</dbReference>
<dbReference type="SMART" id="SM00762">
    <property type="entry name" value="Cog4"/>
    <property type="match status" value="1"/>
</dbReference>